<dbReference type="AlphaFoldDB" id="A4U1Z1"/>
<dbReference type="EMBL" id="CU459003">
    <property type="protein sequence ID" value="CAM76898.1"/>
    <property type="molecule type" value="Genomic_DNA"/>
</dbReference>
<protein>
    <submittedName>
        <fullName evidence="1">Uncharacterized protein</fullName>
    </submittedName>
</protein>
<organism evidence="1">
    <name type="scientific">Magnetospirillum gryphiswaldense</name>
    <dbReference type="NCBI Taxonomy" id="55518"/>
    <lineage>
        <taxon>Bacteria</taxon>
        <taxon>Pseudomonadati</taxon>
        <taxon>Pseudomonadota</taxon>
        <taxon>Alphaproteobacteria</taxon>
        <taxon>Rhodospirillales</taxon>
        <taxon>Rhodospirillaceae</taxon>
        <taxon>Magnetospirillum</taxon>
    </lineage>
</organism>
<accession>A4U1Z1</accession>
<gene>
    <name evidence="1" type="ORF">MGR_0898</name>
</gene>
<proteinExistence type="predicted"/>
<reference evidence="1" key="1">
    <citation type="journal article" date="2007" name="J. Bacteriol.">
        <title>Comparative genome analysis of four magnetotactic bacteria reveals a complex set of group-specific genes implicated in magnetosome biomineralization and function.</title>
        <authorList>
            <person name="Richter M."/>
            <person name="Kube M."/>
            <person name="Bazylinski D.A."/>
            <person name="Lombardot T."/>
            <person name="Gloeckner F.O."/>
            <person name="Reinhardt R."/>
            <person name="Schueler D."/>
        </authorList>
    </citation>
    <scope>NUCLEOTIDE SEQUENCE</scope>
    <source>
        <strain evidence="1">MSR-1</strain>
    </source>
</reference>
<name>A4U1Z1_9PROT</name>
<sequence>MSRDSKWDVKKEDAPSMARAAELVDLIAALTAIDHATVTRHARFVREAGYLSQSGRGLSAAHMTAGDAAHLLVAILNNGIAQEAETILKHIGNMDVFTADVDKVQENGSPDMLARLRGILPVLLDREHTFVEMLTGILELAAQDPAMFEERTRNSSIYFDCDDYQALVYFDINLADVPMIGERQTSFQYSYSHPTLQSKSQHFKRSTQLDFTGIARVGELIARK</sequence>
<dbReference type="RefSeq" id="WP_024080196.1">
    <property type="nucleotide sequence ID" value="NZ_CP027527.1"/>
</dbReference>
<evidence type="ECO:0000313" key="1">
    <source>
        <dbReference type="EMBL" id="CAM76898.1"/>
    </source>
</evidence>